<dbReference type="InterPro" id="IPR036412">
    <property type="entry name" value="HAD-like_sf"/>
</dbReference>
<evidence type="ECO:0000256" key="1">
    <source>
        <dbReference type="PIRSR" id="PIRSR031051-3"/>
    </source>
</evidence>
<dbReference type="Gene3D" id="3.40.50.1000">
    <property type="entry name" value="HAD superfamily/HAD-like"/>
    <property type="match status" value="1"/>
</dbReference>
<dbReference type="EMBL" id="VLTN01000019">
    <property type="protein sequence ID" value="KAA0152767.1"/>
    <property type="molecule type" value="Genomic_DNA"/>
</dbReference>
<dbReference type="PANTHER" id="PTHR20889:SF12">
    <property type="entry name" value="LP01149P"/>
    <property type="match status" value="1"/>
</dbReference>
<protein>
    <submittedName>
        <fullName evidence="2">Uncharacterized protein</fullName>
    </submittedName>
</protein>
<feature type="binding site" evidence="1">
    <location>
        <position position="214"/>
    </location>
    <ligand>
        <name>Mg(2+)</name>
        <dbReference type="ChEBI" id="CHEBI:18420"/>
    </ligand>
</feature>
<gene>
    <name evidence="2" type="ORF">FNF29_03654</name>
</gene>
<dbReference type="PANTHER" id="PTHR20889">
    <property type="entry name" value="PHOSPHATASE, ORPHAN 1, 2"/>
    <property type="match status" value="1"/>
</dbReference>
<dbReference type="Proteomes" id="UP000323011">
    <property type="component" value="Unassembled WGS sequence"/>
</dbReference>
<comment type="cofactor">
    <cofactor evidence="1">
        <name>Mg(2+)</name>
        <dbReference type="ChEBI" id="CHEBI:18420"/>
    </cofactor>
</comment>
<dbReference type="SUPFAM" id="SSF56784">
    <property type="entry name" value="HAD-like"/>
    <property type="match status" value="1"/>
</dbReference>
<evidence type="ECO:0000313" key="3">
    <source>
        <dbReference type="Proteomes" id="UP000323011"/>
    </source>
</evidence>
<keyword evidence="1" id="KW-0479">Metal-binding</keyword>
<keyword evidence="3" id="KW-1185">Reference proteome</keyword>
<evidence type="ECO:0000313" key="2">
    <source>
        <dbReference type="EMBL" id="KAA0152767.1"/>
    </source>
</evidence>
<organism evidence="2 3">
    <name type="scientific">Cafeteria roenbergensis</name>
    <name type="common">Marine flagellate</name>
    <dbReference type="NCBI Taxonomy" id="33653"/>
    <lineage>
        <taxon>Eukaryota</taxon>
        <taxon>Sar</taxon>
        <taxon>Stramenopiles</taxon>
        <taxon>Bigyra</taxon>
        <taxon>Opalozoa</taxon>
        <taxon>Bicosoecida</taxon>
        <taxon>Cafeteriaceae</taxon>
        <taxon>Cafeteria</taxon>
    </lineage>
</organism>
<dbReference type="GO" id="GO:0046872">
    <property type="term" value="F:metal ion binding"/>
    <property type="evidence" value="ECO:0007669"/>
    <property type="project" value="UniProtKB-KW"/>
</dbReference>
<reference evidence="2 3" key="1">
    <citation type="submission" date="2019-07" db="EMBL/GenBank/DDBJ databases">
        <title>Genomes of Cafeteria roenbergensis.</title>
        <authorList>
            <person name="Fischer M.G."/>
            <person name="Hackl T."/>
            <person name="Roman M."/>
        </authorList>
    </citation>
    <scope>NUCLEOTIDE SEQUENCE [LARGE SCALE GENOMIC DNA]</scope>
    <source>
        <strain evidence="2 3">BVI</strain>
    </source>
</reference>
<keyword evidence="1" id="KW-0460">Magnesium</keyword>
<dbReference type="InterPro" id="IPR016965">
    <property type="entry name" value="Pase_PHOSPHO-typ"/>
</dbReference>
<name>A0A5A8CJW2_CAFRO</name>
<dbReference type="Pfam" id="PF06888">
    <property type="entry name" value="Put_Phosphatase"/>
    <property type="match status" value="2"/>
</dbReference>
<dbReference type="GO" id="GO:0016791">
    <property type="term" value="F:phosphatase activity"/>
    <property type="evidence" value="ECO:0007669"/>
    <property type="project" value="InterPro"/>
</dbReference>
<sequence>MVNENTDTFCFMELVDSQTYRETVERCRSISATAGWTAAIDWAHGWLADTQGKSAADVLRALERTPMDASLIRCLEALCARGVEVSVVSDSNSLFIAQVLHAHGVRVPARMSSALAAASKIALMDPAKEPGAGCASVARVATNVAWVEGAAADGGPGVPRIRLSPHDPRPVGCPRCPANLCKGRALHAVLGTAAGAGAAAPASPAPSRVVYVGDGSNDLCPGMCLRECDVLLARKGYRLAEKLAADPASVRCSVRLWEDGSELAALLLECAVAPAA</sequence>
<proteinExistence type="predicted"/>
<dbReference type="PIRSF" id="PIRSF031051">
    <property type="entry name" value="PyrdxlP_Pase_PHOSPHO2"/>
    <property type="match status" value="1"/>
</dbReference>
<dbReference type="InterPro" id="IPR023214">
    <property type="entry name" value="HAD_sf"/>
</dbReference>
<dbReference type="AlphaFoldDB" id="A0A5A8CJW2"/>
<accession>A0A5A8CJW2</accession>
<comment type="caution">
    <text evidence="2">The sequence shown here is derived from an EMBL/GenBank/DDBJ whole genome shotgun (WGS) entry which is preliminary data.</text>
</comment>